<evidence type="ECO:0000313" key="3">
    <source>
        <dbReference type="EMBL" id="QJB02072.1"/>
    </source>
</evidence>
<accession>A0A6M3LZX5</accession>
<dbReference type="AlphaFoldDB" id="A0A6M3LZX5"/>
<organism evidence="2">
    <name type="scientific">viral metagenome</name>
    <dbReference type="NCBI Taxonomy" id="1070528"/>
    <lineage>
        <taxon>unclassified sequences</taxon>
        <taxon>metagenomes</taxon>
        <taxon>organismal metagenomes</taxon>
    </lineage>
</organism>
<dbReference type="EMBL" id="MT143756">
    <property type="protein sequence ID" value="QJB02072.1"/>
    <property type="molecule type" value="Genomic_DNA"/>
</dbReference>
<proteinExistence type="predicted"/>
<dbReference type="InterPro" id="IPR007539">
    <property type="entry name" value="DUF551"/>
</dbReference>
<feature type="domain" description="DUF551" evidence="1">
    <location>
        <begin position="3"/>
        <end position="61"/>
    </location>
</feature>
<protein>
    <recommendedName>
        <fullName evidence="1">DUF551 domain-containing protein</fullName>
    </recommendedName>
</protein>
<sequence>MMEWINCRIALPTARKEVLVWGKYPDGSQGFNKGFVSKSSYDEWEWDVAYNPFFTVTHWMEPTNPNYELRRRKNGKT</sequence>
<evidence type="ECO:0000313" key="2">
    <source>
        <dbReference type="EMBL" id="QJA99082.1"/>
    </source>
</evidence>
<name>A0A6M3LZX5_9ZZZZ</name>
<dbReference type="EMBL" id="MT143628">
    <property type="protein sequence ID" value="QJA99082.1"/>
    <property type="molecule type" value="Genomic_DNA"/>
</dbReference>
<dbReference type="Pfam" id="PF04448">
    <property type="entry name" value="DUF551"/>
    <property type="match status" value="1"/>
</dbReference>
<gene>
    <name evidence="2" type="ORF">MM171A01331_0003</name>
    <name evidence="3" type="ORF">MM171B01520_0006</name>
</gene>
<evidence type="ECO:0000259" key="1">
    <source>
        <dbReference type="Pfam" id="PF04448"/>
    </source>
</evidence>
<reference evidence="2" key="1">
    <citation type="submission" date="2020-03" db="EMBL/GenBank/DDBJ databases">
        <title>The deep terrestrial virosphere.</title>
        <authorList>
            <person name="Holmfeldt K."/>
            <person name="Nilsson E."/>
            <person name="Simone D."/>
            <person name="Lopez-Fernandez M."/>
            <person name="Wu X."/>
            <person name="de Brujin I."/>
            <person name="Lundin D."/>
            <person name="Andersson A."/>
            <person name="Bertilsson S."/>
            <person name="Dopson M."/>
        </authorList>
    </citation>
    <scope>NUCLEOTIDE SEQUENCE</scope>
    <source>
        <strain evidence="2">MM171A01331</strain>
        <strain evidence="3">MM171B01520</strain>
    </source>
</reference>